<keyword evidence="1" id="KW-0175">Coiled coil</keyword>
<evidence type="ECO:0000313" key="5">
    <source>
        <dbReference type="Proteomes" id="UP000009226"/>
    </source>
</evidence>
<feature type="transmembrane region" description="Helical" evidence="3">
    <location>
        <begin position="50"/>
        <end position="70"/>
    </location>
</feature>
<feature type="region of interest" description="Disordered" evidence="2">
    <location>
        <begin position="76"/>
        <end position="109"/>
    </location>
</feature>
<dbReference type="RefSeq" id="WP_013809889.1">
    <property type="nucleotide sequence ID" value="NC_015565.1"/>
</dbReference>
<gene>
    <name evidence="4" type="ordered locus">Desca_0857</name>
</gene>
<dbReference type="eggNOG" id="ENOG5033HG0">
    <property type="taxonomic scope" value="Bacteria"/>
</dbReference>
<name>F6B9G1_DESCC</name>
<proteinExistence type="predicted"/>
<dbReference type="Proteomes" id="UP000009226">
    <property type="component" value="Chromosome"/>
</dbReference>
<dbReference type="KEGG" id="dca:Desca_0857"/>
<dbReference type="AlphaFoldDB" id="F6B9G1"/>
<evidence type="ECO:0000256" key="3">
    <source>
        <dbReference type="SAM" id="Phobius"/>
    </source>
</evidence>
<reference evidence="4 5" key="1">
    <citation type="submission" date="2011-05" db="EMBL/GenBank/DDBJ databases">
        <title>Complete sequence of Desulfotomaculum carboxydivorans CO-1-SRB.</title>
        <authorList>
            <consortium name="US DOE Joint Genome Institute"/>
            <person name="Lucas S."/>
            <person name="Han J."/>
            <person name="Lapidus A."/>
            <person name="Cheng J.-F."/>
            <person name="Goodwin L."/>
            <person name="Pitluck S."/>
            <person name="Peters L."/>
            <person name="Mikhailova N."/>
            <person name="Lu M."/>
            <person name="Han C."/>
            <person name="Tapia R."/>
            <person name="Land M."/>
            <person name="Hauser L."/>
            <person name="Kyrpides N."/>
            <person name="Ivanova N."/>
            <person name="Pagani I."/>
            <person name="Stams A."/>
            <person name="Plugge C."/>
            <person name="Muyzer G."/>
            <person name="Kuever J."/>
            <person name="Parshina S."/>
            <person name="Ivanova A."/>
            <person name="Nazina T."/>
            <person name="Woyke T."/>
        </authorList>
    </citation>
    <scope>NUCLEOTIDE SEQUENCE [LARGE SCALE GENOMIC DNA]</scope>
    <source>
        <strain evidence="5">DSM 14880 / VKM B-2319 / CO-1-SRB</strain>
    </source>
</reference>
<dbReference type="HOGENOM" id="CLU_719099_0_0_9"/>
<feature type="transmembrane region" description="Helical" evidence="3">
    <location>
        <begin position="27"/>
        <end position="44"/>
    </location>
</feature>
<accession>F6B9G1</accession>
<keyword evidence="5" id="KW-1185">Reference proteome</keyword>
<evidence type="ECO:0000256" key="1">
    <source>
        <dbReference type="SAM" id="Coils"/>
    </source>
</evidence>
<keyword evidence="3" id="KW-1133">Transmembrane helix</keyword>
<evidence type="ECO:0000313" key="4">
    <source>
        <dbReference type="EMBL" id="AEF93737.1"/>
    </source>
</evidence>
<sequence length="384" mass="42994">MWIYWVTLGSVSAILYFPNKRLFSKKIALTSSVAIFVLGALYPLLQTKLFLWQVLLIFGCIITALAVYFGNLQQPDNTSQTAEDKTVTVSGKPEKSPAPLDEPEIGTEEQPEFHQYIDKAVLPDLAVSDTNPELLTSGTTKPGEVNPNAITMEQLTVTEPVQIEEVAATAEVIPEQTPIEDESTEEELVEESVKKLEEELAEEALSEEVLAEADLTDDLLIQANLTEEVPLHADVTQEVVSEEDLPEEIPVEGELTQEAFVEPSPQDLLAEGLRQVRLKNYPEAVRHFNQVVTSTTEPELIYMAVSKLSSVYQHLGLYPLAAQIIKAFMEQPDLKNHPGMNHLEQKMRFIYCLTELLDSHRLGHIPYDQVPESVRREAFINSLK</sequence>
<organism evidence="4 5">
    <name type="scientific">Desulfotomaculum nigrificans (strain DSM 14880 / VKM B-2319 / CO-1-SRB)</name>
    <name type="common">Desulfotomaculum carboxydivorans</name>
    <dbReference type="NCBI Taxonomy" id="868595"/>
    <lineage>
        <taxon>Bacteria</taxon>
        <taxon>Bacillati</taxon>
        <taxon>Bacillota</taxon>
        <taxon>Clostridia</taxon>
        <taxon>Eubacteriales</taxon>
        <taxon>Desulfotomaculaceae</taxon>
        <taxon>Desulfotomaculum</taxon>
    </lineage>
</organism>
<evidence type="ECO:0000256" key="2">
    <source>
        <dbReference type="SAM" id="MobiDB-lite"/>
    </source>
</evidence>
<keyword evidence="3" id="KW-0812">Transmembrane</keyword>
<feature type="coiled-coil region" evidence="1">
    <location>
        <begin position="179"/>
        <end position="206"/>
    </location>
</feature>
<protein>
    <submittedName>
        <fullName evidence="4">Uncharacterized protein</fullName>
    </submittedName>
</protein>
<keyword evidence="3" id="KW-0472">Membrane</keyword>
<dbReference type="STRING" id="868595.Desca_0857"/>
<dbReference type="EMBL" id="CP002736">
    <property type="protein sequence ID" value="AEF93737.1"/>
    <property type="molecule type" value="Genomic_DNA"/>
</dbReference>